<dbReference type="InterPro" id="IPR050194">
    <property type="entry name" value="Glycosyltransferase_grp1"/>
</dbReference>
<dbReference type="GO" id="GO:0016757">
    <property type="term" value="F:glycosyltransferase activity"/>
    <property type="evidence" value="ECO:0007669"/>
    <property type="project" value="InterPro"/>
</dbReference>
<dbReference type="Gene3D" id="3.40.50.2000">
    <property type="entry name" value="Glycogen Phosphorylase B"/>
    <property type="match status" value="1"/>
</dbReference>
<name>A0AAP2G378_9BACT</name>
<dbReference type="Proteomes" id="UP001319104">
    <property type="component" value="Unassembled WGS sequence"/>
</dbReference>
<organism evidence="2 3">
    <name type="scientific">Litoribacter ruber</name>
    <dbReference type="NCBI Taxonomy" id="702568"/>
    <lineage>
        <taxon>Bacteria</taxon>
        <taxon>Pseudomonadati</taxon>
        <taxon>Bacteroidota</taxon>
        <taxon>Cytophagia</taxon>
        <taxon>Cytophagales</taxon>
        <taxon>Cyclobacteriaceae</taxon>
        <taxon>Litoribacter</taxon>
    </lineage>
</organism>
<evidence type="ECO:0000313" key="3">
    <source>
        <dbReference type="Proteomes" id="UP001319104"/>
    </source>
</evidence>
<comment type="caution">
    <text evidence="2">The sequence shown here is derived from an EMBL/GenBank/DDBJ whole genome shotgun (WGS) entry which is preliminary data.</text>
</comment>
<dbReference type="PANTHER" id="PTHR45947">
    <property type="entry name" value="SULFOQUINOVOSYL TRANSFERASE SQD2"/>
    <property type="match status" value="1"/>
</dbReference>
<proteinExistence type="predicted"/>
<feature type="domain" description="Glycosyl transferase family 1" evidence="1">
    <location>
        <begin position="175"/>
        <end position="323"/>
    </location>
</feature>
<evidence type="ECO:0000313" key="2">
    <source>
        <dbReference type="EMBL" id="MBS9523190.1"/>
    </source>
</evidence>
<dbReference type="RefSeq" id="WP_213944051.1">
    <property type="nucleotide sequence ID" value="NZ_JAHBGI010000003.1"/>
</dbReference>
<dbReference type="CDD" id="cd03801">
    <property type="entry name" value="GT4_PimA-like"/>
    <property type="match status" value="1"/>
</dbReference>
<dbReference type="AlphaFoldDB" id="A0AAP2G378"/>
<dbReference type="SUPFAM" id="SSF53756">
    <property type="entry name" value="UDP-Glycosyltransferase/glycogen phosphorylase"/>
    <property type="match status" value="1"/>
</dbReference>
<sequence length="365" mass="41233">MKTLIFWQYALSIHQSAFTKNIAKTHKVMLLVNKDFSENRKDLGWIAPDFGNVEVRVAPSKSEVEQVFRSHPEAIHVFGGIDAFPFVFEAFKLAVGLKSRILVYLETVNLEGFKGQLRFIKYTLLFRKYEKHIRGILATGLTAKRSFIKLGFPEAKIYDWGYFTEEPDNVLDFGQENKNKPSYLYVGALIKRKNIVPIIKTVCKFSEKVERFTVLGGGPLENEVKALLEPVGNFHFSGSVSNTEVFGLMKTHDYLILPSYFDGWGAVVNEALMSGMKVLVSNRCGASVLVAKNEAGLVFDPFFPESFESVFRKSLQDGPLENESRVAIQNWAVSTISGPVVSMYFEKIIEHIFEGSEDLTEAPWL</sequence>
<dbReference type="PANTHER" id="PTHR45947:SF3">
    <property type="entry name" value="SULFOQUINOVOSYL TRANSFERASE SQD2"/>
    <property type="match status" value="1"/>
</dbReference>
<evidence type="ECO:0000259" key="1">
    <source>
        <dbReference type="Pfam" id="PF00534"/>
    </source>
</evidence>
<gene>
    <name evidence="2" type="ORF">KI659_04080</name>
</gene>
<keyword evidence="3" id="KW-1185">Reference proteome</keyword>
<reference evidence="2 3" key="1">
    <citation type="submission" date="2021-05" db="EMBL/GenBank/DDBJ databases">
        <authorList>
            <person name="Zhang Z.D."/>
            <person name="Osman G."/>
        </authorList>
    </citation>
    <scope>NUCLEOTIDE SEQUENCE [LARGE SCALE GENOMIC DNA]</scope>
    <source>
        <strain evidence="2 3">KCTC 32217</strain>
    </source>
</reference>
<protein>
    <submittedName>
        <fullName evidence="2">Glycosyltransferase family 4 protein</fullName>
    </submittedName>
</protein>
<accession>A0AAP2G378</accession>
<dbReference type="Pfam" id="PF00534">
    <property type="entry name" value="Glycos_transf_1"/>
    <property type="match status" value="1"/>
</dbReference>
<dbReference type="EMBL" id="JAHCMY010000001">
    <property type="protein sequence ID" value="MBS9523190.1"/>
    <property type="molecule type" value="Genomic_DNA"/>
</dbReference>
<dbReference type="InterPro" id="IPR001296">
    <property type="entry name" value="Glyco_trans_1"/>
</dbReference>